<name>A0A814ABS4_9BILA</name>
<evidence type="ECO:0000256" key="2">
    <source>
        <dbReference type="SAM" id="Phobius"/>
    </source>
</evidence>
<reference evidence="3" key="1">
    <citation type="submission" date="2021-02" db="EMBL/GenBank/DDBJ databases">
        <authorList>
            <person name="Nowell W R."/>
        </authorList>
    </citation>
    <scope>NUCLEOTIDE SEQUENCE</scope>
</reference>
<evidence type="ECO:0000313" key="6">
    <source>
        <dbReference type="EMBL" id="CAF3969328.1"/>
    </source>
</evidence>
<evidence type="ECO:0000313" key="3">
    <source>
        <dbReference type="EMBL" id="CAF0912723.1"/>
    </source>
</evidence>
<evidence type="ECO:0000313" key="5">
    <source>
        <dbReference type="EMBL" id="CAF3693468.1"/>
    </source>
</evidence>
<dbReference type="Proteomes" id="UP000681722">
    <property type="component" value="Unassembled WGS sequence"/>
</dbReference>
<proteinExistence type="predicted"/>
<dbReference type="EMBL" id="CAJOBA010033708">
    <property type="protein sequence ID" value="CAF3969328.1"/>
    <property type="molecule type" value="Genomic_DNA"/>
</dbReference>
<evidence type="ECO:0000256" key="1">
    <source>
        <dbReference type="SAM" id="MobiDB-lite"/>
    </source>
</evidence>
<dbReference type="Proteomes" id="UP000677228">
    <property type="component" value="Unassembled WGS sequence"/>
</dbReference>
<dbReference type="EMBL" id="CAJNOK010012187">
    <property type="protein sequence ID" value="CAF1157833.1"/>
    <property type="molecule type" value="Genomic_DNA"/>
</dbReference>
<keyword evidence="2" id="KW-0472">Membrane</keyword>
<organism evidence="3 7">
    <name type="scientific">Didymodactylos carnosus</name>
    <dbReference type="NCBI Taxonomy" id="1234261"/>
    <lineage>
        <taxon>Eukaryota</taxon>
        <taxon>Metazoa</taxon>
        <taxon>Spiralia</taxon>
        <taxon>Gnathifera</taxon>
        <taxon>Rotifera</taxon>
        <taxon>Eurotatoria</taxon>
        <taxon>Bdelloidea</taxon>
        <taxon>Philodinida</taxon>
        <taxon>Philodinidae</taxon>
        <taxon>Didymodactylos</taxon>
    </lineage>
</organism>
<dbReference type="EMBL" id="CAJOBC010001694">
    <property type="protein sequence ID" value="CAF3693468.1"/>
    <property type="molecule type" value="Genomic_DNA"/>
</dbReference>
<accession>A0A814ABS4</accession>
<dbReference type="EMBL" id="CAJNOQ010001694">
    <property type="protein sequence ID" value="CAF0912723.1"/>
    <property type="molecule type" value="Genomic_DNA"/>
</dbReference>
<gene>
    <name evidence="3" type="ORF">GPM918_LOCUS9233</name>
    <name evidence="4" type="ORF">OVA965_LOCUS21935</name>
    <name evidence="5" type="ORF">SRO942_LOCUS9234</name>
    <name evidence="6" type="ORF">TMI583_LOCUS22646</name>
</gene>
<feature type="region of interest" description="Disordered" evidence="1">
    <location>
        <begin position="396"/>
        <end position="415"/>
    </location>
</feature>
<evidence type="ECO:0000313" key="4">
    <source>
        <dbReference type="EMBL" id="CAF1157833.1"/>
    </source>
</evidence>
<protein>
    <submittedName>
        <fullName evidence="3">Uncharacterized protein</fullName>
    </submittedName>
</protein>
<feature type="compositionally biased region" description="Polar residues" evidence="1">
    <location>
        <begin position="400"/>
        <end position="410"/>
    </location>
</feature>
<keyword evidence="2" id="KW-0812">Transmembrane</keyword>
<feature type="transmembrane region" description="Helical" evidence="2">
    <location>
        <begin position="311"/>
        <end position="336"/>
    </location>
</feature>
<dbReference type="OrthoDB" id="5986940at2759"/>
<evidence type="ECO:0000313" key="7">
    <source>
        <dbReference type="Proteomes" id="UP000663829"/>
    </source>
</evidence>
<dbReference type="AlphaFoldDB" id="A0A814ABS4"/>
<dbReference type="Proteomes" id="UP000663829">
    <property type="component" value="Unassembled WGS sequence"/>
</dbReference>
<keyword evidence="2" id="KW-1133">Transmembrane helix</keyword>
<keyword evidence="7" id="KW-1185">Reference proteome</keyword>
<comment type="caution">
    <text evidence="3">The sequence shown here is derived from an EMBL/GenBank/DDBJ whole genome shotgun (WGS) entry which is preliminary data.</text>
</comment>
<sequence>MLTLPSPGGGNDLLSCVANCSTSGGYVSVPITPFCTDYSIPLQLTIGQRSDIVNISAGSHFTVAFRDHAWQPLALYSSNSGMDWSIACSIDLSIRPDGKLNTPPVATMISPINIPAGITQYIPIPILDADNDYLKCRYSTKTPVDECGDVCQPSSLPNGTTIFPNCTLAITGVKSNDWYAVAIQVEDFWNSTTTTAFSSVPIQFLIHVYTSPSCTVRPPLIGAVLSNACIGIQVGQPFTMELVAENNCGTNTSITDIGTSNKVQSEQYCVTFFVGTSSVGLCPGETTTTTTANSTDAVITALASESNSTNLGLIIGLSVALPLALLCCWCCLLRYLSCFKRRRKERKDDKQCKKYLTPKLTRTDTLKSSSSIARTLTTLRDSSDFVEKIGKPFMDHDNVKSSSENDVSARSSKDTLESSTVGTGISVIKVKRVDRPTVGENAKVENSNTDLSQIDILPPLIFEEKERSTIRSRTVGSVSVLKLKRSSTNLPMPCFQTTMKKSANISKRKNEQCADNANRTKLTVTKIKRLSASDPVLDTSDRTVKRESRNTVIHVPRFERGLEKMVKAKEELVAEQPIRSRSISVSGVTVTKVSHPYPSSSATNTIKQ</sequence>
<dbReference type="Proteomes" id="UP000682733">
    <property type="component" value="Unassembled WGS sequence"/>
</dbReference>